<feature type="transmembrane region" description="Helical" evidence="1">
    <location>
        <begin position="49"/>
        <end position="67"/>
    </location>
</feature>
<comment type="caution">
    <text evidence="2">The sequence shown here is derived from an EMBL/GenBank/DDBJ whole genome shotgun (WGS) entry which is preliminary data.</text>
</comment>
<keyword evidence="3" id="KW-1185">Reference proteome</keyword>
<organism evidence="2 3">
    <name type="scientific">Rhodoglobus aureus</name>
    <dbReference type="NCBI Taxonomy" id="191497"/>
    <lineage>
        <taxon>Bacteria</taxon>
        <taxon>Bacillati</taxon>
        <taxon>Actinomycetota</taxon>
        <taxon>Actinomycetes</taxon>
        <taxon>Micrococcales</taxon>
        <taxon>Microbacteriaceae</taxon>
        <taxon>Rhodoglobus</taxon>
    </lineage>
</organism>
<keyword evidence="1" id="KW-0812">Transmembrane</keyword>
<dbReference type="Proteomes" id="UP001500943">
    <property type="component" value="Unassembled WGS sequence"/>
</dbReference>
<evidence type="ECO:0000256" key="1">
    <source>
        <dbReference type="SAM" id="Phobius"/>
    </source>
</evidence>
<dbReference type="RefSeq" id="WP_343925076.1">
    <property type="nucleotide sequence ID" value="NZ_BAAAKW010000030.1"/>
</dbReference>
<name>A0ABN1VPF3_9MICO</name>
<gene>
    <name evidence="2" type="ORF">GCM10009655_17690</name>
</gene>
<dbReference type="EMBL" id="BAAAKW010000030">
    <property type="protein sequence ID" value="GAA1218750.1"/>
    <property type="molecule type" value="Genomic_DNA"/>
</dbReference>
<keyword evidence="1" id="KW-0472">Membrane</keyword>
<dbReference type="InterPro" id="IPR021449">
    <property type="entry name" value="DUF3099"/>
</dbReference>
<evidence type="ECO:0008006" key="4">
    <source>
        <dbReference type="Google" id="ProtNLM"/>
    </source>
</evidence>
<dbReference type="Pfam" id="PF11298">
    <property type="entry name" value="DUF3099"/>
    <property type="match status" value="1"/>
</dbReference>
<evidence type="ECO:0000313" key="2">
    <source>
        <dbReference type="EMBL" id="GAA1218750.1"/>
    </source>
</evidence>
<accession>A0ABN1VPF3</accession>
<keyword evidence="1" id="KW-1133">Transmembrane helix</keyword>
<reference evidence="2 3" key="1">
    <citation type="journal article" date="2019" name="Int. J. Syst. Evol. Microbiol.">
        <title>The Global Catalogue of Microorganisms (GCM) 10K type strain sequencing project: providing services to taxonomists for standard genome sequencing and annotation.</title>
        <authorList>
            <consortium name="The Broad Institute Genomics Platform"/>
            <consortium name="The Broad Institute Genome Sequencing Center for Infectious Disease"/>
            <person name="Wu L."/>
            <person name="Ma J."/>
        </authorList>
    </citation>
    <scope>NUCLEOTIDE SEQUENCE [LARGE SCALE GENOMIC DNA]</scope>
    <source>
        <strain evidence="2 3">JCM 12762</strain>
    </source>
</reference>
<evidence type="ECO:0000313" key="3">
    <source>
        <dbReference type="Proteomes" id="UP001500943"/>
    </source>
</evidence>
<feature type="transmembrane region" description="Helical" evidence="1">
    <location>
        <begin position="22"/>
        <end position="43"/>
    </location>
</feature>
<proteinExistence type="predicted"/>
<sequence>MNSPESITSLPERPDDERRRRVVNYSIAMGIRVVCVILCVFVSGWWLVLPILGAVVLPYVAVVLANVHTRRTGTIDVPGQFALEPASSAHIPRAPDEAAR</sequence>
<protein>
    <recommendedName>
        <fullName evidence="4">DUF3099 domain-containing protein</fullName>
    </recommendedName>
</protein>